<dbReference type="eggNOG" id="ENOG502RHAD">
    <property type="taxonomic scope" value="Eukaryota"/>
</dbReference>
<keyword evidence="2" id="KW-0539">Nucleus</keyword>
<reference evidence="5 6" key="1">
    <citation type="submission" date="2014-02" db="EMBL/GenBank/DDBJ databases">
        <title>The genome sequence of Colletotrichum fioriniae PJ7.</title>
        <authorList>
            <person name="Baroncelli R."/>
            <person name="Thon M.R."/>
        </authorList>
    </citation>
    <scope>NUCLEOTIDE SEQUENCE [LARGE SCALE GENOMIC DNA]</scope>
    <source>
        <strain evidence="5 6">PJ7</strain>
    </source>
</reference>
<dbReference type="GO" id="GO:0006351">
    <property type="term" value="P:DNA-templated transcription"/>
    <property type="evidence" value="ECO:0007669"/>
    <property type="project" value="InterPro"/>
</dbReference>
<evidence type="ECO:0000256" key="3">
    <source>
        <dbReference type="SAM" id="MobiDB-lite"/>
    </source>
</evidence>
<evidence type="ECO:0000256" key="1">
    <source>
        <dbReference type="ARBA" id="ARBA00022723"/>
    </source>
</evidence>
<dbReference type="OrthoDB" id="4451586at2759"/>
<evidence type="ECO:0000259" key="4">
    <source>
        <dbReference type="PROSITE" id="PS50048"/>
    </source>
</evidence>
<organism evidence="5 6">
    <name type="scientific">Colletotrichum fioriniae PJ7</name>
    <dbReference type="NCBI Taxonomy" id="1445577"/>
    <lineage>
        <taxon>Eukaryota</taxon>
        <taxon>Fungi</taxon>
        <taxon>Dikarya</taxon>
        <taxon>Ascomycota</taxon>
        <taxon>Pezizomycotina</taxon>
        <taxon>Sordariomycetes</taxon>
        <taxon>Hypocreomycetidae</taxon>
        <taxon>Glomerellales</taxon>
        <taxon>Glomerellaceae</taxon>
        <taxon>Colletotrichum</taxon>
        <taxon>Colletotrichum acutatum species complex</taxon>
    </lineage>
</organism>
<keyword evidence="6" id="KW-1185">Reference proteome</keyword>
<dbReference type="HOGENOM" id="CLU_006329_1_1_1"/>
<feature type="domain" description="Zn(2)-C6 fungal-type" evidence="4">
    <location>
        <begin position="88"/>
        <end position="119"/>
    </location>
</feature>
<dbReference type="PANTHER" id="PTHR47425:SF2">
    <property type="entry name" value="FARB-RELATED"/>
    <property type="match status" value="1"/>
</dbReference>
<name>A0A010SED0_9PEZI</name>
<dbReference type="CDD" id="cd00067">
    <property type="entry name" value="GAL4"/>
    <property type="match status" value="1"/>
</dbReference>
<dbReference type="AlphaFoldDB" id="A0A010SED0"/>
<proteinExistence type="predicted"/>
<sequence length="976" mass="105615">MATETTTSTATAPEATPAPEPATVLSALTMATTEEPAEAAEAAEDPKNDDANDTSSDQEQSKKRSSSDADLKDGAPPTKITKRRAARACVSCRARKVRCDVVEGAPCGNCRWDNVECVVQESRRRKKNLLTASTAGHHGVGAEAQLRSKGANPINIHSSAELRRPSNASVASVNGSIAANPVPASSGVPLNATSGLGAGVAAAAAAAAAGSGSAGGNGIGVGIGPGVLGGLSVPGGSSDGIEGHVPHMIYQRSGYRHDSAALLTKLQSAAAAASADGNSRRLLSNLLAQASLFGGMGGAGGAGGAGDGRTSQFLASLEEPDLHGQLPAFVKPLPAKIAQEDVTYLHAKGALTLPALPLQNALLQSYVEYVHPYMPLLELYDFLAIINAQDGLCGQISLFLYQAVMFSATAFVDMKVLREAGYPTRKAARKAFFQKTRLLYDFDYESDRLVLVQALLLMTYWYETPDDQKDTWHWMGVAISLAHTIGLHRDPAATSMPVRKQKLWKRIWWSCFMRDRLIALGMRRPTRIKDEDFDVPMLQENDFELEILPEENKIIPAECMLLRDVSMQRELAALCISKAQLCICISHMLKAQYSVLIRDKMRPENTVNSTMMLFPNKKLDNVESVTSVDLELMAWADTLPAICQYRPLTPLDVKNGRSTVAVQRTLLHMVYYTTISALHRPQFLPSSPVHAPTTSRQVQEMSRLRVRDAAMHVTRMAAELHQLRLERCLPTTGVTVILPAMIIHLLEMKNPVSQSRDRATRGFRQCMRVMEKLREIYAAADYATGFLDAALRKAAIDINLQQTTAPMTQQNLKLAEPTFGAQTPPPDNLPYMTTGEALFANKPNPQREFLPQTINAAALDLSAQSPPPTEKDHESSLEAMTPSANGSFGSTEEPGPLDLEFLQTQEEIDWNAMTGTEFDVDQWLQFPPEGVNNTDDGFMANVFGEDGMNDAMNWAAAGVDTTTKDGDGAAEIATLA</sequence>
<dbReference type="PROSITE" id="PS50048">
    <property type="entry name" value="ZN2_CY6_FUNGAL_2"/>
    <property type="match status" value="1"/>
</dbReference>
<protein>
    <submittedName>
        <fullName evidence="5">Fungal specific transcription factor domain-containing protein</fullName>
    </submittedName>
</protein>
<evidence type="ECO:0000256" key="2">
    <source>
        <dbReference type="ARBA" id="ARBA00023242"/>
    </source>
</evidence>
<dbReference type="InterPro" id="IPR007219">
    <property type="entry name" value="XnlR_reg_dom"/>
</dbReference>
<feature type="compositionally biased region" description="Basic and acidic residues" evidence="3">
    <location>
        <begin position="59"/>
        <end position="73"/>
    </location>
</feature>
<dbReference type="Proteomes" id="UP000020467">
    <property type="component" value="Unassembled WGS sequence"/>
</dbReference>
<feature type="region of interest" description="Disordered" evidence="3">
    <location>
        <begin position="1"/>
        <end position="85"/>
    </location>
</feature>
<dbReference type="SMART" id="SM00906">
    <property type="entry name" value="Fungal_trans"/>
    <property type="match status" value="1"/>
</dbReference>
<accession>A0A010SED0</accession>
<dbReference type="KEGG" id="cfj:CFIO01_07024"/>
<feature type="compositionally biased region" description="Low complexity" evidence="3">
    <location>
        <begin position="1"/>
        <end position="23"/>
    </location>
</feature>
<dbReference type="SMART" id="SM00066">
    <property type="entry name" value="GAL4"/>
    <property type="match status" value="1"/>
</dbReference>
<dbReference type="InterPro" id="IPR001138">
    <property type="entry name" value="Zn2Cys6_DnaBD"/>
</dbReference>
<dbReference type="InterPro" id="IPR036864">
    <property type="entry name" value="Zn2-C6_fun-type_DNA-bd_sf"/>
</dbReference>
<dbReference type="PANTHER" id="PTHR47425">
    <property type="entry name" value="FARB-RELATED"/>
    <property type="match status" value="1"/>
</dbReference>
<dbReference type="PROSITE" id="PS00463">
    <property type="entry name" value="ZN2_CY6_FUNGAL_1"/>
    <property type="match status" value="1"/>
</dbReference>
<feature type="region of interest" description="Disordered" evidence="3">
    <location>
        <begin position="862"/>
        <end position="894"/>
    </location>
</feature>
<keyword evidence="1" id="KW-0479">Metal-binding</keyword>
<dbReference type="Gene3D" id="4.10.240.10">
    <property type="entry name" value="Zn(2)-C6 fungal-type DNA-binding domain"/>
    <property type="match status" value="1"/>
</dbReference>
<dbReference type="EMBL" id="JARH01000263">
    <property type="protein sequence ID" value="EXF83128.1"/>
    <property type="molecule type" value="Genomic_DNA"/>
</dbReference>
<comment type="caution">
    <text evidence="5">The sequence shown here is derived from an EMBL/GenBank/DDBJ whole genome shotgun (WGS) entry which is preliminary data.</text>
</comment>
<dbReference type="InterPro" id="IPR052761">
    <property type="entry name" value="Fungal_Detox/Toxin_TFs"/>
</dbReference>
<dbReference type="CDD" id="cd12148">
    <property type="entry name" value="fungal_TF_MHR"/>
    <property type="match status" value="1"/>
</dbReference>
<dbReference type="Pfam" id="PF04082">
    <property type="entry name" value="Fungal_trans"/>
    <property type="match status" value="1"/>
</dbReference>
<evidence type="ECO:0000313" key="6">
    <source>
        <dbReference type="Proteomes" id="UP000020467"/>
    </source>
</evidence>
<dbReference type="GO" id="GO:0008270">
    <property type="term" value="F:zinc ion binding"/>
    <property type="evidence" value="ECO:0007669"/>
    <property type="project" value="InterPro"/>
</dbReference>
<dbReference type="SUPFAM" id="SSF57701">
    <property type="entry name" value="Zn2/Cys6 DNA-binding domain"/>
    <property type="match status" value="1"/>
</dbReference>
<gene>
    <name evidence="5" type="ORF">CFIO01_07024</name>
</gene>
<dbReference type="Pfam" id="PF00172">
    <property type="entry name" value="Zn_clus"/>
    <property type="match status" value="1"/>
</dbReference>
<evidence type="ECO:0000313" key="5">
    <source>
        <dbReference type="EMBL" id="EXF83128.1"/>
    </source>
</evidence>
<dbReference type="GO" id="GO:0003677">
    <property type="term" value="F:DNA binding"/>
    <property type="evidence" value="ECO:0007669"/>
    <property type="project" value="InterPro"/>
</dbReference>
<dbReference type="GO" id="GO:0000981">
    <property type="term" value="F:DNA-binding transcription factor activity, RNA polymerase II-specific"/>
    <property type="evidence" value="ECO:0007669"/>
    <property type="project" value="InterPro"/>
</dbReference>